<gene>
    <name evidence="3" type="ORF">SORBI_3001G397850</name>
</gene>
<organism evidence="3 4">
    <name type="scientific">Sorghum bicolor</name>
    <name type="common">Sorghum</name>
    <name type="synonym">Sorghum vulgare</name>
    <dbReference type="NCBI Taxonomy" id="4558"/>
    <lineage>
        <taxon>Eukaryota</taxon>
        <taxon>Viridiplantae</taxon>
        <taxon>Streptophyta</taxon>
        <taxon>Embryophyta</taxon>
        <taxon>Tracheophyta</taxon>
        <taxon>Spermatophyta</taxon>
        <taxon>Magnoliopsida</taxon>
        <taxon>Liliopsida</taxon>
        <taxon>Poales</taxon>
        <taxon>Poaceae</taxon>
        <taxon>PACMAD clade</taxon>
        <taxon>Panicoideae</taxon>
        <taxon>Andropogonodae</taxon>
        <taxon>Andropogoneae</taxon>
        <taxon>Sorghinae</taxon>
        <taxon>Sorghum</taxon>
    </lineage>
</organism>
<dbReference type="EMBL" id="CM000760">
    <property type="protein sequence ID" value="OQU92725.1"/>
    <property type="molecule type" value="Genomic_DNA"/>
</dbReference>
<dbReference type="Proteomes" id="UP000000768">
    <property type="component" value="Chromosome 1"/>
</dbReference>
<name>A0A1Z5SAF7_SORBI</name>
<evidence type="ECO:0000259" key="2">
    <source>
        <dbReference type="Pfam" id="PF24865"/>
    </source>
</evidence>
<feature type="transmembrane region" description="Helical" evidence="1">
    <location>
        <begin position="120"/>
        <end position="139"/>
    </location>
</feature>
<reference evidence="4" key="2">
    <citation type="journal article" date="2018" name="Plant J.">
        <title>The Sorghum bicolor reference genome: improved assembly, gene annotations, a transcriptome atlas, and signatures of genome organization.</title>
        <authorList>
            <person name="McCormick R.F."/>
            <person name="Truong S.K."/>
            <person name="Sreedasyam A."/>
            <person name="Jenkins J."/>
            <person name="Shu S."/>
            <person name="Sims D."/>
            <person name="Kennedy M."/>
            <person name="Amirebrahimi M."/>
            <person name="Weers B.D."/>
            <person name="McKinley B."/>
            <person name="Mattison A."/>
            <person name="Morishige D.T."/>
            <person name="Grimwood J."/>
            <person name="Schmutz J."/>
            <person name="Mullet J.E."/>
        </authorList>
    </citation>
    <scope>NUCLEOTIDE SEQUENCE [LARGE SCALE GENOMIC DNA]</scope>
    <source>
        <strain evidence="4">cv. BTx623</strain>
    </source>
</reference>
<evidence type="ECO:0000313" key="3">
    <source>
        <dbReference type="EMBL" id="OQU92725.1"/>
    </source>
</evidence>
<dbReference type="InterPro" id="IPR056633">
    <property type="entry name" value="DUF7731"/>
</dbReference>
<keyword evidence="1" id="KW-0472">Membrane</keyword>
<evidence type="ECO:0000313" key="4">
    <source>
        <dbReference type="Proteomes" id="UP000000768"/>
    </source>
</evidence>
<reference evidence="3 4" key="1">
    <citation type="journal article" date="2009" name="Nature">
        <title>The Sorghum bicolor genome and the diversification of grasses.</title>
        <authorList>
            <person name="Paterson A.H."/>
            <person name="Bowers J.E."/>
            <person name="Bruggmann R."/>
            <person name="Dubchak I."/>
            <person name="Grimwood J."/>
            <person name="Gundlach H."/>
            <person name="Haberer G."/>
            <person name="Hellsten U."/>
            <person name="Mitros T."/>
            <person name="Poliakov A."/>
            <person name="Schmutz J."/>
            <person name="Spannagl M."/>
            <person name="Tang H."/>
            <person name="Wang X."/>
            <person name="Wicker T."/>
            <person name="Bharti A.K."/>
            <person name="Chapman J."/>
            <person name="Feltus F.A."/>
            <person name="Gowik U."/>
            <person name="Grigoriev I.V."/>
            <person name="Lyons E."/>
            <person name="Maher C.A."/>
            <person name="Martis M."/>
            <person name="Narechania A."/>
            <person name="Otillar R.P."/>
            <person name="Penning B.W."/>
            <person name="Salamov A.A."/>
            <person name="Wang Y."/>
            <person name="Zhang L."/>
            <person name="Carpita N.C."/>
            <person name="Freeling M."/>
            <person name="Gingle A.R."/>
            <person name="Hash C.T."/>
            <person name="Keller B."/>
            <person name="Klein P."/>
            <person name="Kresovich S."/>
            <person name="McCann M.C."/>
            <person name="Ming R."/>
            <person name="Peterson D.G."/>
            <person name="Mehboob-ur-Rahman"/>
            <person name="Ware D."/>
            <person name="Westhoff P."/>
            <person name="Mayer K.F."/>
            <person name="Messing J."/>
            <person name="Rokhsar D.S."/>
        </authorList>
    </citation>
    <scope>NUCLEOTIDE SEQUENCE [LARGE SCALE GENOMIC DNA]</scope>
    <source>
        <strain evidence="4">cv. BTx623</strain>
    </source>
</reference>
<dbReference type="PANTHER" id="PTHR34366">
    <property type="entry name" value="OS07G0289901 PROTEIN-RELATED"/>
    <property type="match status" value="1"/>
</dbReference>
<keyword evidence="1" id="KW-0812">Transmembrane</keyword>
<keyword evidence="4" id="KW-1185">Reference proteome</keyword>
<dbReference type="Gramene" id="OQU92725">
    <property type="protein sequence ID" value="OQU92725"/>
    <property type="gene ID" value="SORBI_3001G397850"/>
</dbReference>
<dbReference type="InParanoid" id="A0A1Z5SAF7"/>
<dbReference type="PANTHER" id="PTHR34366:SF4">
    <property type="entry name" value="EXPRESSED PROTEIN"/>
    <property type="match status" value="1"/>
</dbReference>
<dbReference type="AlphaFoldDB" id="A0A1Z5SAF7"/>
<dbReference type="Pfam" id="PF24865">
    <property type="entry name" value="DUF7731"/>
    <property type="match status" value="1"/>
</dbReference>
<sequence length="141" mass="15359">MISQWIHCRTCCRSTRSSLQCFEDDQVYSCCEATYRLNPSGIIAVPIGAVDYYCAAVRACVRGGDGGRAQLRRQCPGRLRLLQRASMEDGTSMIWSRIWATTLTSIYGDDERSFGSKGRCTSSGVGLLAFLGGAGLFLLGP</sequence>
<evidence type="ECO:0000256" key="1">
    <source>
        <dbReference type="SAM" id="Phobius"/>
    </source>
</evidence>
<keyword evidence="1" id="KW-1133">Transmembrane helix</keyword>
<accession>A0A1Z5SAF7</accession>
<proteinExistence type="predicted"/>
<protein>
    <recommendedName>
        <fullName evidence="2">DUF7731 domain-containing protein</fullName>
    </recommendedName>
</protein>
<feature type="domain" description="DUF7731" evidence="2">
    <location>
        <begin position="14"/>
        <end position="60"/>
    </location>
</feature>